<evidence type="ECO:0000256" key="2">
    <source>
        <dbReference type="ARBA" id="ARBA00022443"/>
    </source>
</evidence>
<dbReference type="SUPFAM" id="SSF50044">
    <property type="entry name" value="SH3-domain"/>
    <property type="match status" value="1"/>
</dbReference>
<dbReference type="FunFam" id="2.30.42.10:FF:000088">
    <property type="entry name" value="MAGUK p55 subfamily member 5"/>
    <property type="match status" value="1"/>
</dbReference>
<feature type="compositionally biased region" description="Polar residues" evidence="5">
    <location>
        <begin position="195"/>
        <end position="208"/>
    </location>
</feature>
<evidence type="ECO:0000259" key="8">
    <source>
        <dbReference type="PROSITE" id="PS50106"/>
    </source>
</evidence>
<dbReference type="Gene3D" id="2.30.30.40">
    <property type="entry name" value="SH3 Domains"/>
    <property type="match status" value="1"/>
</dbReference>
<dbReference type="InterPro" id="IPR036034">
    <property type="entry name" value="PDZ_sf"/>
</dbReference>
<dbReference type="CDD" id="cd12036">
    <property type="entry name" value="SH3_MPP5"/>
    <property type="match status" value="1"/>
</dbReference>
<feature type="compositionally biased region" description="Polar residues" evidence="5">
    <location>
        <begin position="385"/>
        <end position="399"/>
    </location>
</feature>
<evidence type="ECO:0000313" key="10">
    <source>
        <dbReference type="EMBL" id="KAK3757792.1"/>
    </source>
</evidence>
<dbReference type="Gene3D" id="2.30.42.10">
    <property type="match status" value="1"/>
</dbReference>
<dbReference type="Gene3D" id="1.10.287.650">
    <property type="entry name" value="L27 domain"/>
    <property type="match status" value="2"/>
</dbReference>
<dbReference type="SUPFAM" id="SSF50156">
    <property type="entry name" value="PDZ domain-like"/>
    <property type="match status" value="1"/>
</dbReference>
<keyword evidence="2 4" id="KW-0728">SH3 domain</keyword>
<dbReference type="InterPro" id="IPR008144">
    <property type="entry name" value="Guanylate_kin-like_dom"/>
</dbReference>
<dbReference type="SMART" id="SM00228">
    <property type="entry name" value="PDZ"/>
    <property type="match status" value="2"/>
</dbReference>
<dbReference type="SMART" id="SM00072">
    <property type="entry name" value="GuKc"/>
    <property type="match status" value="1"/>
</dbReference>
<dbReference type="InterPro" id="IPR036028">
    <property type="entry name" value="SH3-like_dom_sf"/>
</dbReference>
<dbReference type="InterPro" id="IPR014775">
    <property type="entry name" value="L27_C"/>
</dbReference>
<evidence type="ECO:0000259" key="6">
    <source>
        <dbReference type="PROSITE" id="PS50002"/>
    </source>
</evidence>
<keyword evidence="3" id="KW-0677">Repeat</keyword>
<feature type="region of interest" description="Disordered" evidence="5">
    <location>
        <begin position="194"/>
        <end position="301"/>
    </location>
</feature>
<dbReference type="Proteomes" id="UP001283361">
    <property type="component" value="Unassembled WGS sequence"/>
</dbReference>
<dbReference type="SUPFAM" id="SSF101288">
    <property type="entry name" value="L27 domain"/>
    <property type="match status" value="2"/>
</dbReference>
<feature type="compositionally biased region" description="Polar residues" evidence="5">
    <location>
        <begin position="323"/>
        <end position="332"/>
    </location>
</feature>
<evidence type="ECO:0000259" key="9">
    <source>
        <dbReference type="PROSITE" id="PS51022"/>
    </source>
</evidence>
<feature type="region of interest" description="Disordered" evidence="5">
    <location>
        <begin position="473"/>
        <end position="525"/>
    </location>
</feature>
<comment type="similarity">
    <text evidence="1">Belongs to the MAGUK family.</text>
</comment>
<dbReference type="SMART" id="SM00326">
    <property type="entry name" value="SH3"/>
    <property type="match status" value="1"/>
</dbReference>
<feature type="domain" description="SH3" evidence="6">
    <location>
        <begin position="854"/>
        <end position="926"/>
    </location>
</feature>
<dbReference type="Pfam" id="PF00625">
    <property type="entry name" value="Guanylate_kin"/>
    <property type="match status" value="1"/>
</dbReference>
<evidence type="ECO:0000256" key="3">
    <source>
        <dbReference type="ARBA" id="ARBA00022737"/>
    </source>
</evidence>
<dbReference type="InterPro" id="IPR008145">
    <property type="entry name" value="GK/Ca_channel_bsu"/>
</dbReference>
<sequence length="1196" mass="135492">MKTAPFPCLDFRCLLADVSYRERLSRRPRGGYSWASLPSREEMDLTLRTTSWNCTKFILNKDVCEQNIKITMNLSGYVIIFAQTADHETKVLGCPSNHLDMEKSDEIIEVNGRVIKNYPREFLTKYIYQCIKSRTVNLRVKRRKHRRKRVSNITKVHNAYVIAVEDEARERLDCFTASQQVQAVDMTQVCAASPGVTTTGSYSNTSPNRAAHSPRSNRTDPRTHSGSPSYTTGRSAVTTNSSINSLPPSSNSSADSSPFEHSVREPKNNKAKKGSESKTKSTKSNNSRKKKKTNPEDYLPEDLEEEYTLIDNPVYGSFSQIQQALRSESSSPMPGEKKKKTNHGSNGEASTTNGGGAEQEWYEMNGIRDKESGRKNKGKRRSKAESSSPDTEPANTIINSHDYMMGNGRGNGSSELLNGRLEGYVNALGNHRSDQYHYSYYHPGSRDSTAFDMDDPGPHREMAIDVPENFVASVKSPPRYPPPQSSAATSPTHHSKGGGKGNGTPYSQNSLSPGSHHHQHMQPTADELERLHRHQEDLKKRREEESRQQAEQDFLRASLRGSKKLQALEENRRQVAAMSHGFVNTAYNDEERLDDDDDDVDFSHTRLNLRRDSDEMIEEPYLKKNIGVEDLFSNLHYLRNCLTSPEDQKYISYLRSLFQNDQFQQAVNLHHQLVVITGRSPPAKPLTDEGTEMHAEVHHYTSHNPHSMPAQELLSLLNKPHMKNLLEAHDATAAQVLQAADEANLQGDPIDYPLVQYGEDSVKIIHLEKTNEHLGATVKNEGESVIIGRIVKGGAAEKSGLLHEGDEILEVNGVDMRGRNINDVSEMLANMSGTITFMIIPGHSPAMNNTPRLNKVMHLRALFSYDPEEDPYIPCRELGISFHGGDILHATALEDPNWWQAFREGEEEDQSLAGLIPSNTFTEQRELLRRAEEKKENKRKGRVCACGRKERKKKKKKSLYNGSSEDSEEILTYEEIAKYYPQPNRKRPIVLIGPSNVGRNELQQRLLDTDPDRFGTPIPHTTRLLRENEVEGNAYHHISRDLFNSMIQQGQFVEYGDHQKNLYGTSFSSIRDVVAQGKVCLLKMQPETLKIIRASDLKPYIVFVCPPNLEKLRQLQDQLDKASPMVEGEVRGRFFTDDQLKDIIDRGREIDGIYGRFFDFVLFNNDLERAYAELLEEINRIEMEPQWVPAVWLESL</sequence>
<reference evidence="10" key="1">
    <citation type="journal article" date="2023" name="G3 (Bethesda)">
        <title>A reference genome for the long-term kleptoplast-retaining sea slug Elysia crispata morphotype clarki.</title>
        <authorList>
            <person name="Eastman K.E."/>
            <person name="Pendleton A.L."/>
            <person name="Shaikh M.A."/>
            <person name="Suttiyut T."/>
            <person name="Ogas R."/>
            <person name="Tomko P."/>
            <person name="Gavelis G."/>
            <person name="Widhalm J.R."/>
            <person name="Wisecaver J.H."/>
        </authorList>
    </citation>
    <scope>NUCLEOTIDE SEQUENCE</scope>
    <source>
        <strain evidence="10">ECLA1</strain>
    </source>
</reference>
<dbReference type="InterPro" id="IPR004172">
    <property type="entry name" value="L27_dom"/>
</dbReference>
<accession>A0AAE0YVH0</accession>
<dbReference type="Gene3D" id="3.40.50.300">
    <property type="entry name" value="P-loop containing nucleotide triphosphate hydrolases"/>
    <property type="match status" value="1"/>
</dbReference>
<protein>
    <recommendedName>
        <fullName evidence="12">MAGUK p55 subfamily member 5</fullName>
    </recommendedName>
</protein>
<dbReference type="EMBL" id="JAWDGP010005328">
    <property type="protein sequence ID" value="KAK3757792.1"/>
    <property type="molecule type" value="Genomic_DNA"/>
</dbReference>
<organism evidence="10 11">
    <name type="scientific">Elysia crispata</name>
    <name type="common">lettuce slug</name>
    <dbReference type="NCBI Taxonomy" id="231223"/>
    <lineage>
        <taxon>Eukaryota</taxon>
        <taxon>Metazoa</taxon>
        <taxon>Spiralia</taxon>
        <taxon>Lophotrochozoa</taxon>
        <taxon>Mollusca</taxon>
        <taxon>Gastropoda</taxon>
        <taxon>Heterobranchia</taxon>
        <taxon>Euthyneura</taxon>
        <taxon>Panpulmonata</taxon>
        <taxon>Sacoglossa</taxon>
        <taxon>Placobranchoidea</taxon>
        <taxon>Plakobranchidae</taxon>
        <taxon>Elysia</taxon>
    </lineage>
</organism>
<dbReference type="CDD" id="cd06798">
    <property type="entry name" value="PDZ_MPP5-like"/>
    <property type="match status" value="1"/>
</dbReference>
<dbReference type="InterPro" id="IPR027417">
    <property type="entry name" value="P-loop_NTPase"/>
</dbReference>
<feature type="compositionally biased region" description="Polar residues" evidence="5">
    <location>
        <begin position="504"/>
        <end position="513"/>
    </location>
</feature>
<evidence type="ECO:0000256" key="1">
    <source>
        <dbReference type="ARBA" id="ARBA00007014"/>
    </source>
</evidence>
<gene>
    <name evidence="10" type="ORF">RRG08_027150</name>
</gene>
<comment type="caution">
    <text evidence="10">The sequence shown here is derived from an EMBL/GenBank/DDBJ whole genome shotgun (WGS) entry which is preliminary data.</text>
</comment>
<feature type="compositionally biased region" description="Low complexity" evidence="5">
    <location>
        <begin position="240"/>
        <end position="257"/>
    </location>
</feature>
<name>A0AAE0YVH0_9GAST</name>
<dbReference type="PROSITE" id="PS51022">
    <property type="entry name" value="L27"/>
    <property type="match status" value="1"/>
</dbReference>
<dbReference type="InterPro" id="IPR035601">
    <property type="entry name" value="MPP5_SH3"/>
</dbReference>
<dbReference type="SUPFAM" id="SSF52540">
    <property type="entry name" value="P-loop containing nucleoside triphosphate hydrolases"/>
    <property type="match status" value="1"/>
</dbReference>
<dbReference type="InterPro" id="IPR050716">
    <property type="entry name" value="MAGUK"/>
</dbReference>
<dbReference type="PROSITE" id="PS50002">
    <property type="entry name" value="SH3"/>
    <property type="match status" value="1"/>
</dbReference>
<feature type="compositionally biased region" description="Polar residues" evidence="5">
    <location>
        <begin position="343"/>
        <end position="352"/>
    </location>
</feature>
<dbReference type="CDD" id="cd00071">
    <property type="entry name" value="GMPK"/>
    <property type="match status" value="1"/>
</dbReference>
<evidence type="ECO:0000313" key="11">
    <source>
        <dbReference type="Proteomes" id="UP001283361"/>
    </source>
</evidence>
<keyword evidence="11" id="KW-1185">Reference proteome</keyword>
<dbReference type="InterPro" id="IPR001478">
    <property type="entry name" value="PDZ"/>
</dbReference>
<evidence type="ECO:0000256" key="5">
    <source>
        <dbReference type="SAM" id="MobiDB-lite"/>
    </source>
</evidence>
<feature type="region of interest" description="Disordered" evidence="5">
    <location>
        <begin position="323"/>
        <end position="399"/>
    </location>
</feature>
<evidence type="ECO:0000259" key="7">
    <source>
        <dbReference type="PROSITE" id="PS50052"/>
    </source>
</evidence>
<feature type="domain" description="Guanylate kinase-like" evidence="7">
    <location>
        <begin position="986"/>
        <end position="1179"/>
    </location>
</feature>
<feature type="compositionally biased region" description="Polar residues" evidence="5">
    <location>
        <begin position="224"/>
        <end position="239"/>
    </location>
</feature>
<proteinExistence type="inferred from homology"/>
<feature type="domain" description="L27" evidence="9">
    <location>
        <begin position="683"/>
        <end position="740"/>
    </location>
</feature>
<feature type="compositionally biased region" description="Basic and acidic residues" evidence="5">
    <location>
        <begin position="261"/>
        <end position="279"/>
    </location>
</feature>
<feature type="domain" description="PDZ" evidence="8">
    <location>
        <begin position="764"/>
        <end position="843"/>
    </location>
</feature>
<dbReference type="PANTHER" id="PTHR23122">
    <property type="entry name" value="MEMBRANE-ASSOCIATED GUANYLATE KINASE MAGUK"/>
    <property type="match status" value="1"/>
</dbReference>
<dbReference type="PROSITE" id="PS50106">
    <property type="entry name" value="PDZ"/>
    <property type="match status" value="1"/>
</dbReference>
<dbReference type="PROSITE" id="PS50052">
    <property type="entry name" value="GUANYLATE_KINASE_2"/>
    <property type="match status" value="1"/>
</dbReference>
<dbReference type="InterPro" id="IPR001452">
    <property type="entry name" value="SH3_domain"/>
</dbReference>
<evidence type="ECO:0008006" key="12">
    <source>
        <dbReference type="Google" id="ProtNLM"/>
    </source>
</evidence>
<dbReference type="Pfam" id="PF00595">
    <property type="entry name" value="PDZ"/>
    <property type="match status" value="1"/>
</dbReference>
<dbReference type="Pfam" id="PF02828">
    <property type="entry name" value="L27"/>
    <property type="match status" value="1"/>
</dbReference>
<dbReference type="AlphaFoldDB" id="A0AAE0YVH0"/>
<dbReference type="InterPro" id="IPR036892">
    <property type="entry name" value="L27_dom_sf"/>
</dbReference>
<evidence type="ECO:0000256" key="4">
    <source>
        <dbReference type="PROSITE-ProRule" id="PRU00192"/>
    </source>
</evidence>